<dbReference type="InterPro" id="IPR001647">
    <property type="entry name" value="HTH_TetR"/>
</dbReference>
<comment type="caution">
    <text evidence="4">The sequence shown here is derived from an EMBL/GenBank/DDBJ whole genome shotgun (WGS) entry which is preliminary data.</text>
</comment>
<proteinExistence type="predicted"/>
<evidence type="ECO:0000256" key="2">
    <source>
        <dbReference type="PROSITE-ProRule" id="PRU00335"/>
    </source>
</evidence>
<dbReference type="Proteomes" id="UP000006160">
    <property type="component" value="Unassembled WGS sequence"/>
</dbReference>
<gene>
    <name evidence="4" type="ORF">CLG_B1535</name>
</gene>
<dbReference type="EMBL" id="ACSJ01000007">
    <property type="protein sequence ID" value="EES90720.1"/>
    <property type="molecule type" value="Genomic_DNA"/>
</dbReference>
<evidence type="ECO:0000313" key="5">
    <source>
        <dbReference type="Proteomes" id="UP000006160"/>
    </source>
</evidence>
<dbReference type="Pfam" id="PF00440">
    <property type="entry name" value="TetR_N"/>
    <property type="match status" value="1"/>
</dbReference>
<dbReference type="PROSITE" id="PS50977">
    <property type="entry name" value="HTH_TETR_2"/>
    <property type="match status" value="1"/>
</dbReference>
<evidence type="ECO:0000256" key="1">
    <source>
        <dbReference type="ARBA" id="ARBA00023125"/>
    </source>
</evidence>
<evidence type="ECO:0000259" key="3">
    <source>
        <dbReference type="PROSITE" id="PS50977"/>
    </source>
</evidence>
<accession>A0A9P2G677</accession>
<evidence type="ECO:0000313" key="4">
    <source>
        <dbReference type="EMBL" id="EES90720.1"/>
    </source>
</evidence>
<dbReference type="AlphaFoldDB" id="A0A9P2G677"/>
<dbReference type="Gene3D" id="1.10.357.10">
    <property type="entry name" value="Tetracycline Repressor, domain 2"/>
    <property type="match status" value="1"/>
</dbReference>
<dbReference type="PANTHER" id="PTHR43479">
    <property type="entry name" value="ACREF/ENVCD OPERON REPRESSOR-RELATED"/>
    <property type="match status" value="1"/>
</dbReference>
<dbReference type="InterPro" id="IPR023772">
    <property type="entry name" value="DNA-bd_HTH_TetR-type_CS"/>
</dbReference>
<dbReference type="InterPro" id="IPR009057">
    <property type="entry name" value="Homeodomain-like_sf"/>
</dbReference>
<sequence length="220" mass="25837">MPKQTFLNLPRERQKEIIDISLKEFSCHSFETASMNKIITELGIAKGSFYRYFKSKKALYLFLLDYAVNKKIDYLERHIDINGNNFFEIYRSVIFNYMKFDLTFPIISKFLRSAVDNRYIEPTKILNSLNGKTFIENLVINGQKQGEIKDFLSLDFVILCIINLSESMLNYINIKLGIDYKELLKILEGKPHEYKHQLEDTFYQLMSVLETGLKPVKANN</sequence>
<reference evidence="4 5" key="1">
    <citation type="submission" date="2009-10" db="EMBL/GenBank/DDBJ databases">
        <authorList>
            <person name="Shrivastava S."/>
            <person name="Brinkac L.B."/>
            <person name="Brown J.L."/>
            <person name="Bruce D.B."/>
            <person name="Detter C."/>
            <person name="Green L.D."/>
            <person name="Munk C.A."/>
            <person name="Rogers Y.C."/>
            <person name="Tapia R."/>
            <person name="Saunders E.S."/>
            <person name="Sims D.R."/>
            <person name="Smith L.A."/>
            <person name="Smith T.J."/>
            <person name="Sutton G."/>
            <person name="Brettin T."/>
        </authorList>
    </citation>
    <scope>NUCLEOTIDE SEQUENCE [LARGE SCALE GENOMIC DNA]</scope>
    <source>
        <strain evidence="5">D str. 1873</strain>
    </source>
</reference>
<dbReference type="SUPFAM" id="SSF46689">
    <property type="entry name" value="Homeodomain-like"/>
    <property type="match status" value="1"/>
</dbReference>
<dbReference type="GO" id="GO:0003677">
    <property type="term" value="F:DNA binding"/>
    <property type="evidence" value="ECO:0007669"/>
    <property type="project" value="UniProtKB-UniRule"/>
</dbReference>
<feature type="DNA-binding region" description="H-T-H motif" evidence="2">
    <location>
        <begin position="34"/>
        <end position="53"/>
    </location>
</feature>
<protein>
    <submittedName>
        <fullName evidence="4">Transcriptional regulator, TetR family</fullName>
    </submittedName>
</protein>
<organism evidence="4 5">
    <name type="scientific">Clostridium botulinum D str. 1873</name>
    <dbReference type="NCBI Taxonomy" id="592027"/>
    <lineage>
        <taxon>Bacteria</taxon>
        <taxon>Bacillati</taxon>
        <taxon>Bacillota</taxon>
        <taxon>Clostridia</taxon>
        <taxon>Eubacteriales</taxon>
        <taxon>Clostridiaceae</taxon>
        <taxon>Clostridium</taxon>
    </lineage>
</organism>
<keyword evidence="1 2" id="KW-0238">DNA-binding</keyword>
<name>A0A9P2G677_CLOBO</name>
<feature type="domain" description="HTH tetR-type" evidence="3">
    <location>
        <begin position="11"/>
        <end position="71"/>
    </location>
</feature>
<dbReference type="PANTHER" id="PTHR43479:SF11">
    <property type="entry name" value="ACREF_ENVCD OPERON REPRESSOR-RELATED"/>
    <property type="match status" value="1"/>
</dbReference>
<dbReference type="InterPro" id="IPR050624">
    <property type="entry name" value="HTH-type_Tx_Regulator"/>
</dbReference>
<dbReference type="PROSITE" id="PS01081">
    <property type="entry name" value="HTH_TETR_1"/>
    <property type="match status" value="1"/>
</dbReference>